<organism evidence="4 5">
    <name type="scientific">Cyclobacterium plantarum</name>
    <dbReference type="NCBI Taxonomy" id="2716263"/>
    <lineage>
        <taxon>Bacteria</taxon>
        <taxon>Pseudomonadati</taxon>
        <taxon>Bacteroidota</taxon>
        <taxon>Cytophagia</taxon>
        <taxon>Cytophagales</taxon>
        <taxon>Cyclobacteriaceae</taxon>
        <taxon>Cyclobacterium</taxon>
    </lineage>
</organism>
<dbReference type="PANTHER" id="PTHR30273:SF2">
    <property type="entry name" value="PROTEIN FECR"/>
    <property type="match status" value="1"/>
</dbReference>
<evidence type="ECO:0000259" key="3">
    <source>
        <dbReference type="Pfam" id="PF16344"/>
    </source>
</evidence>
<keyword evidence="1" id="KW-1133">Transmembrane helix</keyword>
<evidence type="ECO:0000259" key="2">
    <source>
        <dbReference type="Pfam" id="PF04773"/>
    </source>
</evidence>
<evidence type="ECO:0000313" key="5">
    <source>
        <dbReference type="Proteomes" id="UP000649799"/>
    </source>
</evidence>
<keyword evidence="1" id="KW-0812">Transmembrane</keyword>
<dbReference type="EMBL" id="JAANYN010000006">
    <property type="protein sequence ID" value="NHE58089.1"/>
    <property type="molecule type" value="Genomic_DNA"/>
</dbReference>
<gene>
    <name evidence="4" type="ORF">G9Q97_14850</name>
</gene>
<feature type="domain" description="FecR protein" evidence="2">
    <location>
        <begin position="159"/>
        <end position="247"/>
    </location>
</feature>
<dbReference type="Pfam" id="PF16344">
    <property type="entry name" value="FecR_C"/>
    <property type="match status" value="1"/>
</dbReference>
<proteinExistence type="predicted"/>
<keyword evidence="5" id="KW-1185">Reference proteome</keyword>
<dbReference type="InterPro" id="IPR012373">
    <property type="entry name" value="Ferrdict_sens_TM"/>
</dbReference>
<dbReference type="Gene3D" id="3.55.50.30">
    <property type="match status" value="1"/>
</dbReference>
<dbReference type="InterPro" id="IPR006860">
    <property type="entry name" value="FecR"/>
</dbReference>
<evidence type="ECO:0000313" key="4">
    <source>
        <dbReference type="EMBL" id="NHE58089.1"/>
    </source>
</evidence>
<reference evidence="4 5" key="1">
    <citation type="submission" date="2020-03" db="EMBL/GenBank/DDBJ databases">
        <title>Cyclobacterium plantarum sp. nov., a marine bacterium isolated from a coastal-marine wetland.</title>
        <authorList>
            <person name="Sanchez-Porro C."/>
            <person name="Ventosa A."/>
            <person name="Amoozegar M."/>
        </authorList>
    </citation>
    <scope>NUCLEOTIDE SEQUENCE [LARGE SCALE GENOMIC DNA]</scope>
    <source>
        <strain evidence="4 5">GBPx2</strain>
    </source>
</reference>
<name>A0ABX0H8U5_9BACT</name>
<dbReference type="Gene3D" id="2.60.120.1440">
    <property type="match status" value="1"/>
</dbReference>
<sequence>MCKRDYTVEDFVLDAEFQKWVLYPDTATKTYWEAYVAENPGKNKDMVQARKLVLNMSRKGRKVGQERIEYTWMAIDQALDKIQVGVKDKKVIPLDSSGTLRRFEKGTGRDYNRSMQFYRLVGILVLAFSLSFMVNLFLPQPLPQLVELPVIYEEHIASPGVKSNLTLQDGSKVILNSGSSLRYIKNFESHQRVLELQGEAFFEVAEDKKRPFKVKTGPVTTTALGTSFNIKAFENEPLDISLFTGLVAVDFELMPSQNTRLDMGQGLHINLDREEVKQVAFDAQKVLAWTKKTIVFEHTPMIEIKRVLENWYGVKISFANLPRNDLELSGRFHNQTLENVLEGLSYSARFDFRIDKDQVTLNFK</sequence>
<keyword evidence="1" id="KW-0472">Membrane</keyword>
<accession>A0ABX0H8U5</accession>
<dbReference type="PANTHER" id="PTHR30273">
    <property type="entry name" value="PERIPLASMIC SIGNAL SENSOR AND SIGMA FACTOR ACTIVATOR FECR-RELATED"/>
    <property type="match status" value="1"/>
</dbReference>
<dbReference type="Pfam" id="PF04773">
    <property type="entry name" value="FecR"/>
    <property type="match status" value="1"/>
</dbReference>
<comment type="caution">
    <text evidence="4">The sequence shown here is derived from an EMBL/GenBank/DDBJ whole genome shotgun (WGS) entry which is preliminary data.</text>
</comment>
<protein>
    <submittedName>
        <fullName evidence="4">DUF4974 domain-containing protein</fullName>
    </submittedName>
</protein>
<dbReference type="RefSeq" id="WP_166148165.1">
    <property type="nucleotide sequence ID" value="NZ_JAANYN010000006.1"/>
</dbReference>
<dbReference type="InterPro" id="IPR032508">
    <property type="entry name" value="FecR_C"/>
</dbReference>
<feature type="transmembrane region" description="Helical" evidence="1">
    <location>
        <begin position="117"/>
        <end position="138"/>
    </location>
</feature>
<feature type="domain" description="Protein FecR C-terminal" evidence="3">
    <location>
        <begin position="294"/>
        <end position="361"/>
    </location>
</feature>
<evidence type="ECO:0000256" key="1">
    <source>
        <dbReference type="SAM" id="Phobius"/>
    </source>
</evidence>
<dbReference type="Proteomes" id="UP000649799">
    <property type="component" value="Unassembled WGS sequence"/>
</dbReference>